<feature type="domain" description="Lcl C-terminal" evidence="1">
    <location>
        <begin position="51"/>
        <end position="167"/>
    </location>
</feature>
<sequence length="334" mass="37811">MTLNIIRTGLGKCYDVYGREIPCHGTGQDAAFRLGVAWPSSRFVSLSKNRVRDELTNLEWTLKANFFDFPLTWQQALDEVKEMNREGFDGYNDWRLPNRREIRSVISHGQRKPALPAGHPFTDVFLGWYWTSTSSALAPAYAWYVHLEGARMFYGGKEQRYLAWPVRGNSRHIPCTGQTECFNTRGEVIECAGTGQDPDISAGQPWPVPRFSRQGREITDHLTGLIWLDPGESAGRAVSWQQALDTVQQLKGDSEWRLPNINELESLVDASAHSPALPEEHPFTDLLDGYWSSTTSFFEPDWAYALYLKKGAVGVGFKPDSGFYVWPVRSLDRG</sequence>
<keyword evidence="3" id="KW-1185">Reference proteome</keyword>
<dbReference type="Pfam" id="PF07603">
    <property type="entry name" value="Lcl_C"/>
    <property type="match status" value="2"/>
</dbReference>
<protein>
    <recommendedName>
        <fullName evidence="1">Lcl C-terminal domain-containing protein</fullName>
    </recommendedName>
</protein>
<proteinExistence type="predicted"/>
<dbReference type="EMBL" id="ACJN02000001">
    <property type="protein sequence ID" value="EFI35408.1"/>
    <property type="molecule type" value="Genomic_DNA"/>
</dbReference>
<dbReference type="AlphaFoldDB" id="D6SL47"/>
<feature type="domain" description="Lcl C-terminal" evidence="1">
    <location>
        <begin position="218"/>
        <end position="329"/>
    </location>
</feature>
<accession>D6SL47</accession>
<gene>
    <name evidence="2" type="ORF">Dthio_PD2824</name>
</gene>
<dbReference type="OrthoDB" id="9793251at2"/>
<name>D6SL47_9BACT</name>
<dbReference type="InterPro" id="IPR011460">
    <property type="entry name" value="Lcl_C"/>
</dbReference>
<evidence type="ECO:0000313" key="3">
    <source>
        <dbReference type="Proteomes" id="UP000005496"/>
    </source>
</evidence>
<evidence type="ECO:0000313" key="2">
    <source>
        <dbReference type="EMBL" id="EFI35408.1"/>
    </source>
</evidence>
<dbReference type="PANTHER" id="PTHR35812:SF1">
    <property type="entry name" value="LIPOPROTEIN"/>
    <property type="match status" value="1"/>
</dbReference>
<reference evidence="2" key="1">
    <citation type="submission" date="2010-05" db="EMBL/GenBank/DDBJ databases">
        <title>The draft genome of Desulfonatronospira thiodismutans ASO3-1.</title>
        <authorList>
            <consortium name="US DOE Joint Genome Institute (JGI-PGF)"/>
            <person name="Lucas S."/>
            <person name="Copeland A."/>
            <person name="Lapidus A."/>
            <person name="Cheng J.-F."/>
            <person name="Bruce D."/>
            <person name="Goodwin L."/>
            <person name="Pitluck S."/>
            <person name="Chertkov O."/>
            <person name="Brettin T."/>
            <person name="Detter J.C."/>
            <person name="Han C."/>
            <person name="Land M.L."/>
            <person name="Hauser L."/>
            <person name="Kyrpides N."/>
            <person name="Mikhailova N."/>
            <person name="Muyzer G."/>
            <person name="Woyke T."/>
        </authorList>
    </citation>
    <scope>NUCLEOTIDE SEQUENCE [LARGE SCALE GENOMIC DNA]</scope>
    <source>
        <strain evidence="2">ASO3-1</strain>
    </source>
</reference>
<organism evidence="2 3">
    <name type="scientific">Desulfonatronospira thiodismutans ASO3-1</name>
    <dbReference type="NCBI Taxonomy" id="555779"/>
    <lineage>
        <taxon>Bacteria</taxon>
        <taxon>Pseudomonadati</taxon>
        <taxon>Thermodesulfobacteriota</taxon>
        <taxon>Desulfovibrionia</taxon>
        <taxon>Desulfovibrionales</taxon>
        <taxon>Desulfonatronovibrionaceae</taxon>
        <taxon>Desulfonatronospira</taxon>
    </lineage>
</organism>
<dbReference type="eggNOG" id="COG1361">
    <property type="taxonomic scope" value="Bacteria"/>
</dbReference>
<dbReference type="Proteomes" id="UP000005496">
    <property type="component" value="Unassembled WGS sequence"/>
</dbReference>
<dbReference type="RefSeq" id="WP_008868540.1">
    <property type="nucleotide sequence ID" value="NZ_ACJN02000001.1"/>
</dbReference>
<dbReference type="PANTHER" id="PTHR35812">
    <property type="entry name" value="LIPOPROTEIN"/>
    <property type="match status" value="1"/>
</dbReference>
<evidence type="ECO:0000259" key="1">
    <source>
        <dbReference type="Pfam" id="PF07603"/>
    </source>
</evidence>
<comment type="caution">
    <text evidence="2">The sequence shown here is derived from an EMBL/GenBank/DDBJ whole genome shotgun (WGS) entry which is preliminary data.</text>
</comment>